<accession>A0A7Y2H164</accession>
<feature type="transmembrane region" description="Helical" evidence="1">
    <location>
        <begin position="215"/>
        <end position="234"/>
    </location>
</feature>
<dbReference type="Gene3D" id="3.40.50.300">
    <property type="entry name" value="P-loop containing nucleotide triphosphate hydrolases"/>
    <property type="match status" value="1"/>
</dbReference>
<dbReference type="InterPro" id="IPR030389">
    <property type="entry name" value="G_FEOB_dom"/>
</dbReference>
<dbReference type="PROSITE" id="PS51711">
    <property type="entry name" value="G_FEOB"/>
    <property type="match status" value="1"/>
</dbReference>
<keyword evidence="1" id="KW-0472">Membrane</keyword>
<reference evidence="3 4" key="1">
    <citation type="submission" date="2020-03" db="EMBL/GenBank/DDBJ databases">
        <title>Metabolic flexibility allows generalist bacteria to become dominant in a frequently disturbed ecosystem.</title>
        <authorList>
            <person name="Chen Y.-J."/>
            <person name="Leung P.M."/>
            <person name="Bay S.K."/>
            <person name="Hugenholtz P."/>
            <person name="Kessler A.J."/>
            <person name="Shelley G."/>
            <person name="Waite D.W."/>
            <person name="Cook P.L."/>
            <person name="Greening C."/>
        </authorList>
    </citation>
    <scope>NUCLEOTIDE SEQUENCE [LARGE SCALE GENOMIC DNA]</scope>
    <source>
        <strain evidence="3">SS_bin_28</strain>
    </source>
</reference>
<gene>
    <name evidence="3" type="ORF">HKN21_01020</name>
</gene>
<dbReference type="Pfam" id="PF07670">
    <property type="entry name" value="Gate"/>
    <property type="match status" value="1"/>
</dbReference>
<dbReference type="Pfam" id="PF02421">
    <property type="entry name" value="FeoB_N"/>
    <property type="match status" value="1"/>
</dbReference>
<dbReference type="PRINTS" id="PR00326">
    <property type="entry name" value="GTP1OBG"/>
</dbReference>
<evidence type="ECO:0000313" key="4">
    <source>
        <dbReference type="Proteomes" id="UP000547674"/>
    </source>
</evidence>
<evidence type="ECO:0000313" key="3">
    <source>
        <dbReference type="EMBL" id="NNF05317.1"/>
    </source>
</evidence>
<feature type="non-terminal residue" evidence="3">
    <location>
        <position position="381"/>
    </location>
</feature>
<evidence type="ECO:0000259" key="2">
    <source>
        <dbReference type="PROSITE" id="PS51711"/>
    </source>
</evidence>
<feature type="transmembrane region" description="Helical" evidence="1">
    <location>
        <begin position="354"/>
        <end position="380"/>
    </location>
</feature>
<dbReference type="EMBL" id="JABDJR010000032">
    <property type="protein sequence ID" value="NNF05317.1"/>
    <property type="molecule type" value="Genomic_DNA"/>
</dbReference>
<dbReference type="Proteomes" id="UP000547674">
    <property type="component" value="Unassembled WGS sequence"/>
</dbReference>
<protein>
    <submittedName>
        <fullName evidence="3">Ferrous iron transporter B</fullName>
    </submittedName>
</protein>
<dbReference type="GO" id="GO:0005886">
    <property type="term" value="C:plasma membrane"/>
    <property type="evidence" value="ECO:0007669"/>
    <property type="project" value="TreeGrafter"/>
</dbReference>
<dbReference type="SUPFAM" id="SSF52540">
    <property type="entry name" value="P-loop containing nucleoside triphosphate hydrolases"/>
    <property type="match status" value="1"/>
</dbReference>
<dbReference type="GO" id="GO:0015093">
    <property type="term" value="F:ferrous iron transmembrane transporter activity"/>
    <property type="evidence" value="ECO:0007669"/>
    <property type="project" value="TreeGrafter"/>
</dbReference>
<dbReference type="GO" id="GO:0005525">
    <property type="term" value="F:GTP binding"/>
    <property type="evidence" value="ECO:0007669"/>
    <property type="project" value="InterPro"/>
</dbReference>
<sequence>MSKIILIGSPNSGKSLLFNRLTGLHQRVANFPGITVDVATGKLSGLPEVDLIDFPGTYSLQPISGEEQIAAEHFRKALDDPEITQVFCLIDATRLEKSLYFTLQVIREGERHGKQVLVLANMIDVLAKHKITVDLEGLSAEIGSPVLPVSARTAHGMEAVLELVRHNLTHKKEGVNPKVVEVTDAELREKAHQLANKYGPKGDLLVLSQARLDRFFLHSVFGGIAFFGIMYLLFQSIFTWAAPAMDGVESLLGVVANAVVPLMPNQFARDFTADAVFSGLGAFLVFVPQIFVLTFVIGLLEDSGYMSRAALICHKPLRLFGLTGKSFIPMLSGVACAIPAIYAARSIDSPKKRLLTYMAIPLMPCSARLPVYTLLIAAFIP</sequence>
<evidence type="ECO:0000256" key="1">
    <source>
        <dbReference type="SAM" id="Phobius"/>
    </source>
</evidence>
<organism evidence="3 4">
    <name type="scientific">Eiseniibacteriota bacterium</name>
    <dbReference type="NCBI Taxonomy" id="2212470"/>
    <lineage>
        <taxon>Bacteria</taxon>
        <taxon>Candidatus Eiseniibacteriota</taxon>
    </lineage>
</organism>
<dbReference type="InterPro" id="IPR027417">
    <property type="entry name" value="P-loop_NTPase"/>
</dbReference>
<keyword evidence="1" id="KW-0812">Transmembrane</keyword>
<feature type="transmembrane region" description="Helical" evidence="1">
    <location>
        <begin position="275"/>
        <end position="300"/>
    </location>
</feature>
<dbReference type="PANTHER" id="PTHR43185">
    <property type="entry name" value="FERROUS IRON TRANSPORT PROTEIN B"/>
    <property type="match status" value="1"/>
</dbReference>
<comment type="caution">
    <text evidence="3">The sequence shown here is derived from an EMBL/GenBank/DDBJ whole genome shotgun (WGS) entry which is preliminary data.</text>
</comment>
<dbReference type="InterPro" id="IPR006073">
    <property type="entry name" value="GTP-bd"/>
</dbReference>
<dbReference type="AlphaFoldDB" id="A0A7Y2H164"/>
<proteinExistence type="predicted"/>
<keyword evidence="1" id="KW-1133">Transmembrane helix</keyword>
<feature type="transmembrane region" description="Helical" evidence="1">
    <location>
        <begin position="320"/>
        <end position="342"/>
    </location>
</feature>
<feature type="domain" description="FeoB-type G" evidence="2">
    <location>
        <begin position="1"/>
        <end position="170"/>
    </location>
</feature>
<dbReference type="PANTHER" id="PTHR43185:SF1">
    <property type="entry name" value="FE(2+) TRANSPORTER FEOB"/>
    <property type="match status" value="1"/>
</dbReference>
<dbReference type="InterPro" id="IPR050860">
    <property type="entry name" value="FeoB_GTPase"/>
</dbReference>
<dbReference type="InterPro" id="IPR011642">
    <property type="entry name" value="Gate_dom"/>
</dbReference>
<name>A0A7Y2H164_UNCEI</name>